<keyword evidence="3" id="KW-1185">Reference proteome</keyword>
<dbReference type="RefSeq" id="WP_231485712.1">
    <property type="nucleotide sequence ID" value="NZ_BAAAZO010000012.1"/>
</dbReference>
<dbReference type="EMBL" id="BAAAZO010000012">
    <property type="protein sequence ID" value="GAA3633980.1"/>
    <property type="molecule type" value="Genomic_DNA"/>
</dbReference>
<evidence type="ECO:0000313" key="2">
    <source>
        <dbReference type="EMBL" id="GAA3633980.1"/>
    </source>
</evidence>
<feature type="signal peptide" evidence="1">
    <location>
        <begin position="1"/>
        <end position="34"/>
    </location>
</feature>
<feature type="chain" id="PRO_5046145904" evidence="1">
    <location>
        <begin position="35"/>
        <end position="146"/>
    </location>
</feature>
<gene>
    <name evidence="2" type="ORF">GCM10022223_60370</name>
</gene>
<accession>A0ABP7AJR1</accession>
<protein>
    <submittedName>
        <fullName evidence="2">Uncharacterized protein</fullName>
    </submittedName>
</protein>
<keyword evidence="1" id="KW-0732">Signal</keyword>
<reference evidence="3" key="1">
    <citation type="journal article" date="2019" name="Int. J. Syst. Evol. Microbiol.">
        <title>The Global Catalogue of Microorganisms (GCM) 10K type strain sequencing project: providing services to taxonomists for standard genome sequencing and annotation.</title>
        <authorList>
            <consortium name="The Broad Institute Genomics Platform"/>
            <consortium name="The Broad Institute Genome Sequencing Center for Infectious Disease"/>
            <person name="Wu L."/>
            <person name="Ma J."/>
        </authorList>
    </citation>
    <scope>NUCLEOTIDE SEQUENCE [LARGE SCALE GENOMIC DNA]</scope>
    <source>
        <strain evidence="3">JCM 16902</strain>
    </source>
</reference>
<evidence type="ECO:0000313" key="3">
    <source>
        <dbReference type="Proteomes" id="UP001501074"/>
    </source>
</evidence>
<comment type="caution">
    <text evidence="2">The sequence shown here is derived from an EMBL/GenBank/DDBJ whole genome shotgun (WGS) entry which is preliminary data.</text>
</comment>
<organism evidence="2 3">
    <name type="scientific">Kineosporia mesophila</name>
    <dbReference type="NCBI Taxonomy" id="566012"/>
    <lineage>
        <taxon>Bacteria</taxon>
        <taxon>Bacillati</taxon>
        <taxon>Actinomycetota</taxon>
        <taxon>Actinomycetes</taxon>
        <taxon>Kineosporiales</taxon>
        <taxon>Kineosporiaceae</taxon>
        <taxon>Kineosporia</taxon>
    </lineage>
</organism>
<proteinExistence type="predicted"/>
<dbReference type="Proteomes" id="UP001501074">
    <property type="component" value="Unassembled WGS sequence"/>
</dbReference>
<name>A0ABP7AJR1_9ACTN</name>
<evidence type="ECO:0000256" key="1">
    <source>
        <dbReference type="SAM" id="SignalP"/>
    </source>
</evidence>
<sequence length="146" mass="14603">MEAALTNLFFTQRAALTGAVALAAIGLGAPAAQAAQAAPAAQAQASPCVQKVTVVNNGGFTLSFALSTREGSLTASTDTYAINQSRTIDLNATEIAPGADVRPVVSATAGDTVPGNVFVSYCENGQNATYTASGTTLDYSVTLLGG</sequence>